<dbReference type="Proteomes" id="UP000267027">
    <property type="component" value="Unassembled WGS sequence"/>
</dbReference>
<reference evidence="4" key="1">
    <citation type="submission" date="2017-02" db="UniProtKB">
        <authorList>
            <consortium name="WormBaseParasite"/>
        </authorList>
    </citation>
    <scope>IDENTIFICATION</scope>
</reference>
<sequence length="77" mass="8718">ENDSEKKGNHALNPLIHGIPFWITPEPTRIGEEQRLVTWGRMVFVSSVDLSQSNTEPTLIGRPEPMRDIVRGPVKKN</sequence>
<evidence type="ECO:0000313" key="4">
    <source>
        <dbReference type="WBParaSite" id="ACOC_0001260701-mRNA-1"/>
    </source>
</evidence>
<accession>A0A0R3Q0X0</accession>
<protein>
    <submittedName>
        <fullName evidence="4">COesterase domain-containing protein</fullName>
    </submittedName>
</protein>
<keyword evidence="3" id="KW-1185">Reference proteome</keyword>
<dbReference type="EMBL" id="UYYA01005118">
    <property type="protein sequence ID" value="VDM64193.1"/>
    <property type="molecule type" value="Genomic_DNA"/>
</dbReference>
<evidence type="ECO:0000313" key="3">
    <source>
        <dbReference type="Proteomes" id="UP000267027"/>
    </source>
</evidence>
<organism evidence="4">
    <name type="scientific">Angiostrongylus costaricensis</name>
    <name type="common">Nematode worm</name>
    <dbReference type="NCBI Taxonomy" id="334426"/>
    <lineage>
        <taxon>Eukaryota</taxon>
        <taxon>Metazoa</taxon>
        <taxon>Ecdysozoa</taxon>
        <taxon>Nematoda</taxon>
        <taxon>Chromadorea</taxon>
        <taxon>Rhabditida</taxon>
        <taxon>Rhabditina</taxon>
        <taxon>Rhabditomorpha</taxon>
        <taxon>Strongyloidea</taxon>
        <taxon>Metastrongylidae</taxon>
        <taxon>Angiostrongylus</taxon>
    </lineage>
</organism>
<evidence type="ECO:0000313" key="2">
    <source>
        <dbReference type="EMBL" id="VDM64193.1"/>
    </source>
</evidence>
<feature type="region of interest" description="Disordered" evidence="1">
    <location>
        <begin position="53"/>
        <end position="77"/>
    </location>
</feature>
<name>A0A0R3Q0X0_ANGCS</name>
<dbReference type="OrthoDB" id="5824153at2759"/>
<gene>
    <name evidence="2" type="ORF">ACOC_LOCUS12608</name>
</gene>
<proteinExistence type="predicted"/>
<dbReference type="AlphaFoldDB" id="A0A0R3Q0X0"/>
<evidence type="ECO:0000256" key="1">
    <source>
        <dbReference type="SAM" id="MobiDB-lite"/>
    </source>
</evidence>
<reference evidence="2 3" key="2">
    <citation type="submission" date="2018-11" db="EMBL/GenBank/DDBJ databases">
        <authorList>
            <consortium name="Pathogen Informatics"/>
        </authorList>
    </citation>
    <scope>NUCLEOTIDE SEQUENCE [LARGE SCALE GENOMIC DNA]</scope>
    <source>
        <strain evidence="2 3">Costa Rica</strain>
    </source>
</reference>
<dbReference type="WBParaSite" id="ACOC_0001260701-mRNA-1">
    <property type="protein sequence ID" value="ACOC_0001260701-mRNA-1"/>
    <property type="gene ID" value="ACOC_0001260701"/>
</dbReference>